<comment type="caution">
    <text evidence="1">The sequence shown here is derived from an EMBL/GenBank/DDBJ whole genome shotgun (WGS) entry which is preliminary data.</text>
</comment>
<gene>
    <name evidence="1" type="ORF">GCM10009680_50720</name>
</gene>
<protein>
    <submittedName>
        <fullName evidence="1">Uncharacterized protein</fullName>
    </submittedName>
</protein>
<organism evidence="1 2">
    <name type="scientific">Streptomyces yatensis</name>
    <dbReference type="NCBI Taxonomy" id="155177"/>
    <lineage>
        <taxon>Bacteria</taxon>
        <taxon>Bacillati</taxon>
        <taxon>Actinomycetota</taxon>
        <taxon>Actinomycetes</taxon>
        <taxon>Kitasatosporales</taxon>
        <taxon>Streptomycetaceae</taxon>
        <taxon>Streptomyces</taxon>
        <taxon>Streptomyces violaceusniger group</taxon>
    </lineage>
</organism>
<name>A0ABN2IES2_9ACTN</name>
<accession>A0ABN2IES2</accession>
<proteinExistence type="predicted"/>
<dbReference type="EMBL" id="BAAALR010000057">
    <property type="protein sequence ID" value="GAA1703620.1"/>
    <property type="molecule type" value="Genomic_DNA"/>
</dbReference>
<dbReference type="Proteomes" id="UP001499947">
    <property type="component" value="Unassembled WGS sequence"/>
</dbReference>
<evidence type="ECO:0000313" key="2">
    <source>
        <dbReference type="Proteomes" id="UP001499947"/>
    </source>
</evidence>
<sequence>MPPAAKAPEKLAIDVVLIQLDMLERPQTSFHVCDVPVWCQWVGVSDGTSELGVFDGRALRKGVVTVVGRFL</sequence>
<keyword evidence="2" id="KW-1185">Reference proteome</keyword>
<reference evidence="1 2" key="1">
    <citation type="journal article" date="2019" name="Int. J. Syst. Evol. Microbiol.">
        <title>The Global Catalogue of Microorganisms (GCM) 10K type strain sequencing project: providing services to taxonomists for standard genome sequencing and annotation.</title>
        <authorList>
            <consortium name="The Broad Institute Genomics Platform"/>
            <consortium name="The Broad Institute Genome Sequencing Center for Infectious Disease"/>
            <person name="Wu L."/>
            <person name="Ma J."/>
        </authorList>
    </citation>
    <scope>NUCLEOTIDE SEQUENCE [LARGE SCALE GENOMIC DNA]</scope>
    <source>
        <strain evidence="1 2">JCM 13244</strain>
    </source>
</reference>
<evidence type="ECO:0000313" key="1">
    <source>
        <dbReference type="EMBL" id="GAA1703620.1"/>
    </source>
</evidence>